<dbReference type="PANTHER" id="PTHR41795:SF1">
    <property type="entry name" value="EXOPOLYSACCHARIDE SYNTHESIS PROTEIN"/>
    <property type="match status" value="1"/>
</dbReference>
<reference evidence="3" key="1">
    <citation type="journal article" date="2019" name="Int. J. Syst. Evol. Microbiol.">
        <title>The Global Catalogue of Microorganisms (GCM) 10K type strain sequencing project: providing services to taxonomists for standard genome sequencing and annotation.</title>
        <authorList>
            <consortium name="The Broad Institute Genomics Platform"/>
            <consortium name="The Broad Institute Genome Sequencing Center for Infectious Disease"/>
            <person name="Wu L."/>
            <person name="Ma J."/>
        </authorList>
    </citation>
    <scope>NUCLEOTIDE SEQUENCE [LARGE SCALE GENOMIC DNA]</scope>
    <source>
        <strain evidence="3">CCUG 54356</strain>
    </source>
</reference>
<dbReference type="PANTHER" id="PTHR41795">
    <property type="entry name" value="EXOPOLYSACCHARIDE SYNTHESIS PROTEIN"/>
    <property type="match status" value="1"/>
</dbReference>
<proteinExistence type="predicted"/>
<keyword evidence="1" id="KW-1133">Transmembrane helix</keyword>
<dbReference type="Proteomes" id="UP001597264">
    <property type="component" value="Unassembled WGS sequence"/>
</dbReference>
<name>A0ABW3UAF1_9GAMM</name>
<dbReference type="EMBL" id="JBHTLR010000019">
    <property type="protein sequence ID" value="MFD1217857.1"/>
    <property type="molecule type" value="Genomic_DNA"/>
</dbReference>
<feature type="transmembrane region" description="Helical" evidence="1">
    <location>
        <begin position="63"/>
        <end position="84"/>
    </location>
</feature>
<keyword evidence="1" id="KW-0812">Transmembrane</keyword>
<feature type="transmembrane region" description="Helical" evidence="1">
    <location>
        <begin position="173"/>
        <end position="193"/>
    </location>
</feature>
<feature type="transmembrane region" description="Helical" evidence="1">
    <location>
        <begin position="148"/>
        <end position="166"/>
    </location>
</feature>
<dbReference type="RefSeq" id="WP_230438971.1">
    <property type="nucleotide sequence ID" value="NZ_CP087715.1"/>
</dbReference>
<evidence type="ECO:0000256" key="1">
    <source>
        <dbReference type="SAM" id="Phobius"/>
    </source>
</evidence>
<comment type="caution">
    <text evidence="2">The sequence shown here is derived from an EMBL/GenBank/DDBJ whole genome shotgun (WGS) entry which is preliminary data.</text>
</comment>
<evidence type="ECO:0000313" key="2">
    <source>
        <dbReference type="EMBL" id="MFD1217857.1"/>
    </source>
</evidence>
<dbReference type="Pfam" id="PF06055">
    <property type="entry name" value="ExoD"/>
    <property type="match status" value="1"/>
</dbReference>
<keyword evidence="3" id="KW-1185">Reference proteome</keyword>
<organism evidence="2 3">
    <name type="scientific">Microbulbifer celer</name>
    <dbReference type="NCBI Taxonomy" id="435905"/>
    <lineage>
        <taxon>Bacteria</taxon>
        <taxon>Pseudomonadati</taxon>
        <taxon>Pseudomonadota</taxon>
        <taxon>Gammaproteobacteria</taxon>
        <taxon>Cellvibrionales</taxon>
        <taxon>Microbulbiferaceae</taxon>
        <taxon>Microbulbifer</taxon>
    </lineage>
</organism>
<feature type="transmembrane region" description="Helical" evidence="1">
    <location>
        <begin position="123"/>
        <end position="142"/>
    </location>
</feature>
<dbReference type="InterPro" id="IPR010331">
    <property type="entry name" value="ExoD"/>
</dbReference>
<evidence type="ECO:0000313" key="3">
    <source>
        <dbReference type="Proteomes" id="UP001597264"/>
    </source>
</evidence>
<gene>
    <name evidence="2" type="ORF">ACFQ2X_14715</name>
</gene>
<accession>A0ABW3UAF1</accession>
<keyword evidence="1" id="KW-0472">Membrane</keyword>
<sequence>MSDEIQSLTALLQKLKSLTGESERVSLQKVLEVTGRRSFAPILLLIGLILFSPLSGIPGIPTLMSILVLLVAVQLLLGRHHFWLPQWLLQRSMQTEKVRKAIKALQKPAARIDNTVRPRLQFLVGRTGTYLIATMCGAIALGLPLMEVIPFSATLAGLALTIYGLALIAHDGLLIVLALIVTGLVPALLISSLL</sequence>
<protein>
    <submittedName>
        <fullName evidence="2">Exopolysaccharide biosynthesis protein</fullName>
    </submittedName>
</protein>
<feature type="transmembrane region" description="Helical" evidence="1">
    <location>
        <begin position="39"/>
        <end position="57"/>
    </location>
</feature>
<dbReference type="PIRSF" id="PIRSF033239">
    <property type="entry name" value="ExoD"/>
    <property type="match status" value="1"/>
</dbReference>